<accession>A0A1L9RAV3</accession>
<comment type="similarity">
    <text evidence="2">Belongs to the NAD(P)-dependent epimerase/dehydratase family. Dihydroflavonol-4-reductase subfamily.</text>
</comment>
<dbReference type="AlphaFoldDB" id="A0A1L9RAV3"/>
<sequence>MPTIFITGSTGFIGSTTALTALTSGYNLRICLRKESQIPTLQSLFAKHIAQVEFVIVADLTDQHALRGKLDGVDYVLHMASPLPHGVNKETYFGPAVEGTMAVLREAARVESVKKVVVTSSIAALVPVMGVPEGGVIKEDNDWDFTVDPNADFTVPDNPTATGGRLYHASKLLANNETWKFWATSKPNYALVTLHPAYVFGPNLIQTTAEGINGSTNGLLFGAIMKGVPSNGITGVHVQDIADAHVKALDAKIPDGSKYLLTGEQASWKDVARIVKSKYPDAGAMITEDLQGESWATDTSRAERELGMRWRSWEEMIGDVMDQQLGFRVNKM</sequence>
<name>A0A1L9RAV3_ASPWE</name>
<dbReference type="InterPro" id="IPR050425">
    <property type="entry name" value="NAD(P)_dehydrat-like"/>
</dbReference>
<dbReference type="FunFam" id="3.40.50.720:FF:000426">
    <property type="entry name" value="Aldehyde reductase 2"/>
    <property type="match status" value="1"/>
</dbReference>
<dbReference type="InterPro" id="IPR001509">
    <property type="entry name" value="Epimerase_deHydtase"/>
</dbReference>
<feature type="domain" description="NAD-dependent epimerase/dehydratase" evidence="3">
    <location>
        <begin position="4"/>
        <end position="252"/>
    </location>
</feature>
<dbReference type="STRING" id="1073089.A0A1L9RAV3"/>
<dbReference type="Pfam" id="PF01370">
    <property type="entry name" value="Epimerase"/>
    <property type="match status" value="1"/>
</dbReference>
<dbReference type="SUPFAM" id="SSF51735">
    <property type="entry name" value="NAD(P)-binding Rossmann-fold domains"/>
    <property type="match status" value="1"/>
</dbReference>
<dbReference type="GeneID" id="63752009"/>
<dbReference type="RefSeq" id="XP_040685664.1">
    <property type="nucleotide sequence ID" value="XM_040836161.1"/>
</dbReference>
<organism evidence="4 5">
    <name type="scientific">Aspergillus wentii DTO 134E9</name>
    <dbReference type="NCBI Taxonomy" id="1073089"/>
    <lineage>
        <taxon>Eukaryota</taxon>
        <taxon>Fungi</taxon>
        <taxon>Dikarya</taxon>
        <taxon>Ascomycota</taxon>
        <taxon>Pezizomycotina</taxon>
        <taxon>Eurotiomycetes</taxon>
        <taxon>Eurotiomycetidae</taxon>
        <taxon>Eurotiales</taxon>
        <taxon>Aspergillaceae</taxon>
        <taxon>Aspergillus</taxon>
        <taxon>Aspergillus subgen. Cremei</taxon>
    </lineage>
</organism>
<dbReference type="PANTHER" id="PTHR10366">
    <property type="entry name" value="NAD DEPENDENT EPIMERASE/DEHYDRATASE"/>
    <property type="match status" value="1"/>
</dbReference>
<dbReference type="GO" id="GO:0016616">
    <property type="term" value="F:oxidoreductase activity, acting on the CH-OH group of donors, NAD or NADP as acceptor"/>
    <property type="evidence" value="ECO:0007669"/>
    <property type="project" value="TreeGrafter"/>
</dbReference>
<dbReference type="Gene3D" id="3.40.50.720">
    <property type="entry name" value="NAD(P)-binding Rossmann-like Domain"/>
    <property type="match status" value="1"/>
</dbReference>
<evidence type="ECO:0000259" key="3">
    <source>
        <dbReference type="Pfam" id="PF01370"/>
    </source>
</evidence>
<gene>
    <name evidence="4" type="ORF">ASPWEDRAFT_43993</name>
</gene>
<dbReference type="PANTHER" id="PTHR10366:SF812">
    <property type="entry name" value="VPS9 DOMAIN-CONTAINING PROTEIN"/>
    <property type="match status" value="1"/>
</dbReference>
<reference evidence="5" key="1">
    <citation type="journal article" date="2017" name="Genome Biol.">
        <title>Comparative genomics reveals high biological diversity and specific adaptations in the industrially and medically important fungal genus Aspergillus.</title>
        <authorList>
            <person name="de Vries R.P."/>
            <person name="Riley R."/>
            <person name="Wiebenga A."/>
            <person name="Aguilar-Osorio G."/>
            <person name="Amillis S."/>
            <person name="Uchima C.A."/>
            <person name="Anderluh G."/>
            <person name="Asadollahi M."/>
            <person name="Askin M."/>
            <person name="Barry K."/>
            <person name="Battaglia E."/>
            <person name="Bayram O."/>
            <person name="Benocci T."/>
            <person name="Braus-Stromeyer S.A."/>
            <person name="Caldana C."/>
            <person name="Canovas D."/>
            <person name="Cerqueira G.C."/>
            <person name="Chen F."/>
            <person name="Chen W."/>
            <person name="Choi C."/>
            <person name="Clum A."/>
            <person name="Dos Santos R.A."/>
            <person name="Damasio A.R."/>
            <person name="Diallinas G."/>
            <person name="Emri T."/>
            <person name="Fekete E."/>
            <person name="Flipphi M."/>
            <person name="Freyberg S."/>
            <person name="Gallo A."/>
            <person name="Gournas C."/>
            <person name="Habgood R."/>
            <person name="Hainaut M."/>
            <person name="Harispe M.L."/>
            <person name="Henrissat B."/>
            <person name="Hilden K.S."/>
            <person name="Hope R."/>
            <person name="Hossain A."/>
            <person name="Karabika E."/>
            <person name="Karaffa L."/>
            <person name="Karanyi Z."/>
            <person name="Krasevec N."/>
            <person name="Kuo A."/>
            <person name="Kusch H."/>
            <person name="LaButti K."/>
            <person name="Lagendijk E.L."/>
            <person name="Lapidus A."/>
            <person name="Levasseur A."/>
            <person name="Lindquist E."/>
            <person name="Lipzen A."/>
            <person name="Logrieco A.F."/>
            <person name="MacCabe A."/>
            <person name="Maekelae M.R."/>
            <person name="Malavazi I."/>
            <person name="Melin P."/>
            <person name="Meyer V."/>
            <person name="Mielnichuk N."/>
            <person name="Miskei M."/>
            <person name="Molnar A.P."/>
            <person name="Mule G."/>
            <person name="Ngan C.Y."/>
            <person name="Orejas M."/>
            <person name="Orosz E."/>
            <person name="Ouedraogo J.P."/>
            <person name="Overkamp K.M."/>
            <person name="Park H.-S."/>
            <person name="Perrone G."/>
            <person name="Piumi F."/>
            <person name="Punt P.J."/>
            <person name="Ram A.F."/>
            <person name="Ramon A."/>
            <person name="Rauscher S."/>
            <person name="Record E."/>
            <person name="Riano-Pachon D.M."/>
            <person name="Robert V."/>
            <person name="Roehrig J."/>
            <person name="Ruller R."/>
            <person name="Salamov A."/>
            <person name="Salih N.S."/>
            <person name="Samson R.A."/>
            <person name="Sandor E."/>
            <person name="Sanguinetti M."/>
            <person name="Schuetze T."/>
            <person name="Sepcic K."/>
            <person name="Shelest E."/>
            <person name="Sherlock G."/>
            <person name="Sophianopoulou V."/>
            <person name="Squina F.M."/>
            <person name="Sun H."/>
            <person name="Susca A."/>
            <person name="Todd R.B."/>
            <person name="Tsang A."/>
            <person name="Unkles S.E."/>
            <person name="van de Wiele N."/>
            <person name="van Rossen-Uffink D."/>
            <person name="Oliveira J.V."/>
            <person name="Vesth T.C."/>
            <person name="Visser J."/>
            <person name="Yu J.-H."/>
            <person name="Zhou M."/>
            <person name="Andersen M.R."/>
            <person name="Archer D.B."/>
            <person name="Baker S.E."/>
            <person name="Benoit I."/>
            <person name="Brakhage A.A."/>
            <person name="Braus G.H."/>
            <person name="Fischer R."/>
            <person name="Frisvad J.C."/>
            <person name="Goldman G.H."/>
            <person name="Houbraken J."/>
            <person name="Oakley B."/>
            <person name="Pocsi I."/>
            <person name="Scazzocchio C."/>
            <person name="Seiboth B."/>
            <person name="vanKuyk P.A."/>
            <person name="Wortman J."/>
            <person name="Dyer P.S."/>
            <person name="Grigoriev I.V."/>
        </authorList>
    </citation>
    <scope>NUCLEOTIDE SEQUENCE [LARGE SCALE GENOMIC DNA]</scope>
    <source>
        <strain evidence="5">DTO 134E9</strain>
    </source>
</reference>
<dbReference type="OrthoDB" id="2735536at2759"/>
<dbReference type="InterPro" id="IPR036291">
    <property type="entry name" value="NAD(P)-bd_dom_sf"/>
</dbReference>
<dbReference type="EMBL" id="KV878215">
    <property type="protein sequence ID" value="OJJ31987.1"/>
    <property type="molecule type" value="Genomic_DNA"/>
</dbReference>
<evidence type="ECO:0000313" key="5">
    <source>
        <dbReference type="Proteomes" id="UP000184383"/>
    </source>
</evidence>
<proteinExistence type="inferred from homology"/>
<dbReference type="Proteomes" id="UP000184383">
    <property type="component" value="Unassembled WGS sequence"/>
</dbReference>
<keyword evidence="5" id="KW-1185">Reference proteome</keyword>
<keyword evidence="1" id="KW-0560">Oxidoreductase</keyword>
<evidence type="ECO:0000256" key="2">
    <source>
        <dbReference type="ARBA" id="ARBA00023445"/>
    </source>
</evidence>
<protein>
    <recommendedName>
        <fullName evidence="3">NAD-dependent epimerase/dehydratase domain-containing protein</fullName>
    </recommendedName>
</protein>
<evidence type="ECO:0000256" key="1">
    <source>
        <dbReference type="ARBA" id="ARBA00023002"/>
    </source>
</evidence>
<dbReference type="VEuPathDB" id="FungiDB:ASPWEDRAFT_43993"/>
<evidence type="ECO:0000313" key="4">
    <source>
        <dbReference type="EMBL" id="OJJ31987.1"/>
    </source>
</evidence>